<dbReference type="InterPro" id="IPR053190">
    <property type="entry name" value="NAPRTase-like"/>
</dbReference>
<evidence type="ECO:0000256" key="1">
    <source>
        <dbReference type="ARBA" id="ARBA00022679"/>
    </source>
</evidence>
<dbReference type="STRING" id="2162.BRM9_2224"/>
<feature type="domain" description="Quinolinate phosphoribosyl transferase N-terminal" evidence="3">
    <location>
        <begin position="17"/>
        <end position="110"/>
    </location>
</feature>
<dbReference type="InterPro" id="IPR013785">
    <property type="entry name" value="Aldolase_TIM"/>
</dbReference>
<protein>
    <submittedName>
        <fullName evidence="4 5">Nicotinate phosphoribosyltransferase</fullName>
        <ecNumber evidence="5">6.3.4.21</ecNumber>
    </submittedName>
</protein>
<dbReference type="RefSeq" id="WP_048085773.1">
    <property type="nucleotide sequence ID" value="NZ_CP006933.1"/>
</dbReference>
<feature type="domain" description="Quinolinate phosphoribosyl transferase C-terminal" evidence="2">
    <location>
        <begin position="113"/>
        <end position="301"/>
    </location>
</feature>
<dbReference type="EMBL" id="LN734822">
    <property type="protein sequence ID" value="CEL25872.1"/>
    <property type="molecule type" value="Genomic_DNA"/>
</dbReference>
<evidence type="ECO:0000313" key="5">
    <source>
        <dbReference type="EMBL" id="CEL25872.1"/>
    </source>
</evidence>
<dbReference type="Gene3D" id="3.90.1170.20">
    <property type="entry name" value="Quinolinate phosphoribosyl transferase, N-terminal domain"/>
    <property type="match status" value="1"/>
</dbReference>
<dbReference type="SUPFAM" id="SSF54675">
    <property type="entry name" value="Nicotinate/Quinolinate PRTase N-terminal domain-like"/>
    <property type="match status" value="1"/>
</dbReference>
<gene>
    <name evidence="4" type="ORF">BRM9_2224</name>
    <name evidence="5" type="ORF">MB9_2258</name>
</gene>
<dbReference type="Pfam" id="PF02749">
    <property type="entry name" value="QRPTase_N"/>
    <property type="match status" value="1"/>
</dbReference>
<dbReference type="CDD" id="cd01571">
    <property type="entry name" value="NAPRTase_B"/>
    <property type="match status" value="1"/>
</dbReference>
<keyword evidence="7" id="KW-1185">Reference proteome</keyword>
<dbReference type="Gene3D" id="3.20.20.70">
    <property type="entry name" value="Aldolase class I"/>
    <property type="match status" value="1"/>
</dbReference>
<reference evidence="5" key="2">
    <citation type="submission" date="2014-09" db="EMBL/GenBank/DDBJ databases">
        <authorList>
            <person name="Bishop-Lilly K.A."/>
            <person name="Broomall S.M."/>
            <person name="Chain P.S."/>
            <person name="Chertkov O."/>
            <person name="Coyne S.R."/>
            <person name="Daligault H.E."/>
            <person name="Davenport K.W."/>
            <person name="Erkkila T."/>
            <person name="Frey K.G."/>
            <person name="Gibbons H.S."/>
            <person name="Gu W."/>
            <person name="Jaissle J."/>
            <person name="Johnson S.L."/>
            <person name="Koroleva G.I."/>
            <person name="Ladner J.T."/>
            <person name="Lo C.-C."/>
            <person name="Minogue T.D."/>
            <person name="Munk C."/>
            <person name="Palacios G.F."/>
            <person name="Redden C.L."/>
            <person name="Rosenzweig C.N."/>
            <person name="Scholz M.B."/>
            <person name="Teshima H."/>
            <person name="Xu Y."/>
        </authorList>
    </citation>
    <scope>NUCLEOTIDE SEQUENCE</scope>
    <source>
        <strain evidence="5">Mb9</strain>
    </source>
</reference>
<evidence type="ECO:0000313" key="7">
    <source>
        <dbReference type="Proteomes" id="UP000062768"/>
    </source>
</evidence>
<dbReference type="InterPro" id="IPR022412">
    <property type="entry name" value="Quinolinate_PRibosylTrfase_N"/>
</dbReference>
<dbReference type="GO" id="GO:0009435">
    <property type="term" value="P:NAD+ biosynthetic process"/>
    <property type="evidence" value="ECO:0007669"/>
    <property type="project" value="InterPro"/>
</dbReference>
<evidence type="ECO:0000313" key="4">
    <source>
        <dbReference type="EMBL" id="AIS33024.1"/>
    </source>
</evidence>
<accession>A0A089ZVU1</accession>
<evidence type="ECO:0000313" key="6">
    <source>
        <dbReference type="Proteomes" id="UP000029661"/>
    </source>
</evidence>
<dbReference type="InterPro" id="IPR035809">
    <property type="entry name" value="NAPRTase_arc-type"/>
</dbReference>
<dbReference type="PANTHER" id="PTHR43202">
    <property type="entry name" value="NICOTINATE-NUCLEOTIDE PYROPHOSPHORYLASE"/>
    <property type="match status" value="1"/>
</dbReference>
<reference evidence="4" key="1">
    <citation type="submission" date="2013-12" db="EMBL/GenBank/DDBJ databases">
        <title>The complete genome sequence of Methanobacterium sp. BRM9.</title>
        <authorList>
            <consortium name="Pastoral Greenhouse Gas Research Consortium"/>
            <person name="Kelly W.J."/>
            <person name="Leahy S.C."/>
            <person name="Perry R."/>
            <person name="Li D."/>
            <person name="Altermann E."/>
            <person name="Lambie S.C."/>
            <person name="Attwood G.T."/>
        </authorList>
    </citation>
    <scope>NUCLEOTIDE SEQUENCE [LARGE SCALE GENOMIC DNA]</scope>
    <source>
        <strain evidence="4">BRM9</strain>
    </source>
</reference>
<dbReference type="InterPro" id="IPR037128">
    <property type="entry name" value="Quinolinate_PRibosylTase_N_sf"/>
</dbReference>
<dbReference type="PANTHER" id="PTHR43202:SF1">
    <property type="entry name" value="NICOTINATE PHOSPHORIBOSYLTRANSFERASE"/>
    <property type="match status" value="1"/>
</dbReference>
<dbReference type="InterPro" id="IPR036068">
    <property type="entry name" value="Nicotinate_pribotase-like_C"/>
</dbReference>
<sequence length="389" mass="43341">MFHIAEDKEIKEGKITDVYFQRTLQILEKKNINPWVRAEFVAKSLPAEWSWAVLAGLDEIIHLLKDLPVKVRGMREGTVFYPNQPVLEIEGYYQDFCIYETAILGLMCQATGIATKAARYKKLAGERLVMSFGARRMHPAIAPTIERSAFIGGCDGVSVVKGGEIIGEDPLGTIPHTLVLCTGSTVDSVQAFDEVIDPDVNRVALIDTFNDEKFECLNVAEVLGEKLYAVRFDTPSSRRGDFLHILRESRWELDLRGFEQVKFFVSGGIKEEEVPHLNPLVDAYGIGTSISNAPVVDFSMDLVEIDGKPLAKRGKCSGAKTVLRCSQCHEDLLLPLEKEVKKCQCGGIYEQLLEPLLDGEILYDLPEPGKIRAYALKQVKYLPDLAPGH</sequence>
<proteinExistence type="predicted"/>
<dbReference type="Proteomes" id="UP000062768">
    <property type="component" value="Chromosome I"/>
</dbReference>
<dbReference type="AlphaFoldDB" id="A0A089ZVU1"/>
<dbReference type="Proteomes" id="UP000029661">
    <property type="component" value="Chromosome"/>
</dbReference>
<dbReference type="EMBL" id="CP006933">
    <property type="protein sequence ID" value="AIS33024.1"/>
    <property type="molecule type" value="Genomic_DNA"/>
</dbReference>
<dbReference type="InterPro" id="IPR002638">
    <property type="entry name" value="Quinolinate_PRibosylTrfase_C"/>
</dbReference>
<dbReference type="GeneID" id="26740490"/>
<dbReference type="EC" id="6.3.4.21" evidence="5"/>
<dbReference type="SUPFAM" id="SSF51690">
    <property type="entry name" value="Nicotinate/Quinolinate PRTase C-terminal domain-like"/>
    <property type="match status" value="1"/>
</dbReference>
<dbReference type="GO" id="GO:0004514">
    <property type="term" value="F:nicotinate-nucleotide diphosphorylase (carboxylating) activity"/>
    <property type="evidence" value="ECO:0007669"/>
    <property type="project" value="InterPro"/>
</dbReference>
<keyword evidence="1 4" id="KW-0808">Transferase</keyword>
<keyword evidence="5" id="KW-0436">Ligase</keyword>
<dbReference type="NCBIfam" id="NF006415">
    <property type="entry name" value="PRK08662.1"/>
    <property type="match status" value="1"/>
</dbReference>
<keyword evidence="4" id="KW-0328">Glycosyltransferase</keyword>
<dbReference type="KEGG" id="mfc:BRM9_2224"/>
<dbReference type="Pfam" id="PF01729">
    <property type="entry name" value="QRPTase_C"/>
    <property type="match status" value="1"/>
</dbReference>
<evidence type="ECO:0000259" key="2">
    <source>
        <dbReference type="Pfam" id="PF01729"/>
    </source>
</evidence>
<dbReference type="GO" id="GO:0004516">
    <property type="term" value="F:nicotinate phosphoribosyltransferase activity"/>
    <property type="evidence" value="ECO:0007669"/>
    <property type="project" value="UniProtKB-EC"/>
</dbReference>
<dbReference type="PATRIC" id="fig|2162.10.peg.2330"/>
<name>A0A089ZVU1_METFO</name>
<evidence type="ECO:0000259" key="3">
    <source>
        <dbReference type="Pfam" id="PF02749"/>
    </source>
</evidence>
<dbReference type="OrthoDB" id="371831at2157"/>
<organism evidence="4 6">
    <name type="scientific">Methanobacterium formicicum</name>
    <dbReference type="NCBI Taxonomy" id="2162"/>
    <lineage>
        <taxon>Archaea</taxon>
        <taxon>Methanobacteriati</taxon>
        <taxon>Methanobacteriota</taxon>
        <taxon>Methanomada group</taxon>
        <taxon>Methanobacteria</taxon>
        <taxon>Methanobacteriales</taxon>
        <taxon>Methanobacteriaceae</taxon>
        <taxon>Methanobacterium</taxon>
    </lineage>
</organism>